<evidence type="ECO:0000256" key="3">
    <source>
        <dbReference type="ARBA" id="ARBA00023163"/>
    </source>
</evidence>
<dbReference type="InterPro" id="IPR036390">
    <property type="entry name" value="WH_DNA-bd_sf"/>
</dbReference>
<organism evidence="5">
    <name type="scientific">hydrothermal vent metagenome</name>
    <dbReference type="NCBI Taxonomy" id="652676"/>
    <lineage>
        <taxon>unclassified sequences</taxon>
        <taxon>metagenomes</taxon>
        <taxon>ecological metagenomes</taxon>
    </lineage>
</organism>
<proteinExistence type="predicted"/>
<dbReference type="GO" id="GO:0003700">
    <property type="term" value="F:DNA-binding transcription factor activity"/>
    <property type="evidence" value="ECO:0007669"/>
    <property type="project" value="InterPro"/>
</dbReference>
<accession>A0A3B0THB9</accession>
<dbReference type="Gene3D" id="1.10.10.10">
    <property type="entry name" value="Winged helix-like DNA-binding domain superfamily/Winged helix DNA-binding domain"/>
    <property type="match status" value="1"/>
</dbReference>
<name>A0A3B0THB9_9ZZZZ</name>
<feature type="domain" description="HTH arsR-type" evidence="4">
    <location>
        <begin position="19"/>
        <end position="109"/>
    </location>
</feature>
<evidence type="ECO:0000256" key="2">
    <source>
        <dbReference type="ARBA" id="ARBA00023125"/>
    </source>
</evidence>
<dbReference type="PROSITE" id="PS50987">
    <property type="entry name" value="HTH_ARSR_2"/>
    <property type="match status" value="1"/>
</dbReference>
<dbReference type="AlphaFoldDB" id="A0A3B0THB9"/>
<dbReference type="PANTHER" id="PTHR43132">
    <property type="entry name" value="ARSENICAL RESISTANCE OPERON REPRESSOR ARSR-RELATED"/>
    <property type="match status" value="1"/>
</dbReference>
<protein>
    <recommendedName>
        <fullName evidence="4">HTH arsR-type domain-containing protein</fullName>
    </recommendedName>
</protein>
<dbReference type="PRINTS" id="PR00778">
    <property type="entry name" value="HTHARSR"/>
</dbReference>
<keyword evidence="3" id="KW-0804">Transcription</keyword>
<dbReference type="GO" id="GO:0003677">
    <property type="term" value="F:DNA binding"/>
    <property type="evidence" value="ECO:0007669"/>
    <property type="project" value="UniProtKB-KW"/>
</dbReference>
<evidence type="ECO:0000256" key="1">
    <source>
        <dbReference type="ARBA" id="ARBA00023015"/>
    </source>
</evidence>
<sequence length="109" mass="12574">MPAVENQDIEKVLTSHDMLKNAERTTEFLKSIAHTGRLMILCRLAEGPATVGELEHMLDMRQSAVSKQLARLRQEGMVDFQRDGRSIYYELSDERARQIVDKLYDLFCT</sequence>
<dbReference type="SUPFAM" id="SSF46785">
    <property type="entry name" value="Winged helix' DNA-binding domain"/>
    <property type="match status" value="1"/>
</dbReference>
<dbReference type="PANTHER" id="PTHR43132:SF2">
    <property type="entry name" value="ARSENICAL RESISTANCE OPERON REPRESSOR ARSR-RELATED"/>
    <property type="match status" value="1"/>
</dbReference>
<evidence type="ECO:0000259" key="4">
    <source>
        <dbReference type="PROSITE" id="PS50987"/>
    </source>
</evidence>
<dbReference type="InterPro" id="IPR051011">
    <property type="entry name" value="Metal_resp_trans_reg"/>
</dbReference>
<keyword evidence="1" id="KW-0805">Transcription regulation</keyword>
<gene>
    <name evidence="5" type="ORF">MNBD_ALPHA12-944</name>
</gene>
<dbReference type="InterPro" id="IPR001845">
    <property type="entry name" value="HTH_ArsR_DNA-bd_dom"/>
</dbReference>
<dbReference type="CDD" id="cd00090">
    <property type="entry name" value="HTH_ARSR"/>
    <property type="match status" value="1"/>
</dbReference>
<dbReference type="EMBL" id="UOEO01000082">
    <property type="protein sequence ID" value="VAW18061.1"/>
    <property type="molecule type" value="Genomic_DNA"/>
</dbReference>
<dbReference type="InterPro" id="IPR011991">
    <property type="entry name" value="ArsR-like_HTH"/>
</dbReference>
<dbReference type="SMART" id="SM00418">
    <property type="entry name" value="HTH_ARSR"/>
    <property type="match status" value="1"/>
</dbReference>
<evidence type="ECO:0000313" key="5">
    <source>
        <dbReference type="EMBL" id="VAW18061.1"/>
    </source>
</evidence>
<dbReference type="Pfam" id="PF01022">
    <property type="entry name" value="HTH_5"/>
    <property type="match status" value="1"/>
</dbReference>
<dbReference type="NCBIfam" id="NF033788">
    <property type="entry name" value="HTH_metalloreg"/>
    <property type="match status" value="1"/>
</dbReference>
<reference evidence="5" key="1">
    <citation type="submission" date="2018-06" db="EMBL/GenBank/DDBJ databases">
        <authorList>
            <person name="Zhirakovskaya E."/>
        </authorList>
    </citation>
    <scope>NUCLEOTIDE SEQUENCE</scope>
</reference>
<dbReference type="InterPro" id="IPR036388">
    <property type="entry name" value="WH-like_DNA-bd_sf"/>
</dbReference>
<keyword evidence="2" id="KW-0238">DNA-binding</keyword>